<dbReference type="Proteomes" id="UP000720344">
    <property type="component" value="Unassembled WGS sequence"/>
</dbReference>
<accession>A0ABX0WLS6</accession>
<evidence type="ECO:0000313" key="3">
    <source>
        <dbReference type="Proteomes" id="UP000720344"/>
    </source>
</evidence>
<feature type="region of interest" description="Disordered" evidence="1">
    <location>
        <begin position="37"/>
        <end position="67"/>
    </location>
</feature>
<evidence type="ECO:0008006" key="4">
    <source>
        <dbReference type="Google" id="ProtNLM"/>
    </source>
</evidence>
<evidence type="ECO:0000313" key="2">
    <source>
        <dbReference type="EMBL" id="NJA90245.1"/>
    </source>
</evidence>
<evidence type="ECO:0000256" key="1">
    <source>
        <dbReference type="SAM" id="MobiDB-lite"/>
    </source>
</evidence>
<name>A0ABX0WLS6_9RHOO</name>
<gene>
    <name evidence="2" type="ORF">HCX48_13595</name>
</gene>
<dbReference type="NCBIfam" id="NF038296">
    <property type="entry name" value="HisXaaSer_A2"/>
    <property type="match status" value="1"/>
</dbReference>
<dbReference type="EMBL" id="JAATWB010000020">
    <property type="protein sequence ID" value="NJA90245.1"/>
    <property type="molecule type" value="Genomic_DNA"/>
</dbReference>
<proteinExistence type="predicted"/>
<keyword evidence="3" id="KW-1185">Reference proteome</keyword>
<organism evidence="2 3">
    <name type="scientific">Rhodocyclus gracilis</name>
    <dbReference type="NCBI Taxonomy" id="2929842"/>
    <lineage>
        <taxon>Bacteria</taxon>
        <taxon>Pseudomonadati</taxon>
        <taxon>Pseudomonadota</taxon>
        <taxon>Betaproteobacteria</taxon>
        <taxon>Rhodocyclales</taxon>
        <taxon>Rhodocyclaceae</taxon>
        <taxon>Rhodocyclus</taxon>
    </lineage>
</organism>
<reference evidence="3" key="1">
    <citation type="submission" date="2020-03" db="EMBL/GenBank/DDBJ databases">
        <title>Whole-genome sequence of the purple nonsulfur bacterium Rhodocyclus tenuis DSM112.</title>
        <authorList>
            <person name="Kyndt J.A."/>
            <person name="Meyer T.E."/>
        </authorList>
    </citation>
    <scope>NUCLEOTIDE SEQUENCE [LARGE SCALE GENOMIC DNA]</scope>
    <source>
        <strain evidence="3">DSM 112</strain>
    </source>
</reference>
<comment type="caution">
    <text evidence="2">The sequence shown here is derived from an EMBL/GenBank/DDBJ whole genome shotgun (WGS) entry which is preliminary data.</text>
</comment>
<sequence>MIKAVTPLKWLGHIQGGNMKKFSFLIPVAMAAAAMSGETSAMQKAAPTPSPEKPTTASREGSSDALGFTQSFYTQQDELHSLMVKPTGTGQMFAYHHSHASHASHASHYSHRSGY</sequence>
<protein>
    <recommendedName>
        <fullName evidence="4">DUF3613 domain-containing protein</fullName>
    </recommendedName>
</protein>